<protein>
    <recommendedName>
        <fullName evidence="5">Lipoprotein</fullName>
    </recommendedName>
</protein>
<gene>
    <name evidence="3" type="ORF">AsAng_0009220</name>
</gene>
<feature type="region of interest" description="Disordered" evidence="1">
    <location>
        <begin position="24"/>
        <end position="69"/>
    </location>
</feature>
<dbReference type="Proteomes" id="UP001060919">
    <property type="component" value="Chromosome"/>
</dbReference>
<dbReference type="RefSeq" id="WP_264791543.1">
    <property type="nucleotide sequence ID" value="NZ_AP026867.1"/>
</dbReference>
<organism evidence="3 4">
    <name type="scientific">Aureispira anguillae</name>
    <dbReference type="NCBI Taxonomy" id="2864201"/>
    <lineage>
        <taxon>Bacteria</taxon>
        <taxon>Pseudomonadati</taxon>
        <taxon>Bacteroidota</taxon>
        <taxon>Saprospiria</taxon>
        <taxon>Saprospirales</taxon>
        <taxon>Saprospiraceae</taxon>
        <taxon>Aureispira</taxon>
    </lineage>
</organism>
<proteinExistence type="predicted"/>
<keyword evidence="2" id="KW-0732">Signal</keyword>
<dbReference type="EMBL" id="AP026867">
    <property type="protein sequence ID" value="BDS10214.1"/>
    <property type="molecule type" value="Genomic_DNA"/>
</dbReference>
<feature type="compositionally biased region" description="Basic and acidic residues" evidence="1">
    <location>
        <begin position="58"/>
        <end position="69"/>
    </location>
</feature>
<evidence type="ECO:0000313" key="3">
    <source>
        <dbReference type="EMBL" id="BDS10214.1"/>
    </source>
</evidence>
<accession>A0A915YBU8</accession>
<evidence type="ECO:0000256" key="2">
    <source>
        <dbReference type="SAM" id="SignalP"/>
    </source>
</evidence>
<sequence>MKLIFRLFCLLLVFQLCACASQSDPAATDAPFKKKKQDLSSKQENATKSKGLIGEKNNSMDDKGGVDELKGRSLPEEVMEEEEMGLSIISYQNIEEKITEERPVQGQKVKLSIQNNHKQAMWYLMPVSGEKEMPKDGRFRVNPEANPPFLAKGYGQMNQTLIELIYHGQLNQSFRAFCIEAGSSLLFRNYDLGTYSEGEYVPFWAVKELVTNNQIKLENWLPFSVTSSPNVVMHNKTESGTAKWVNLSEGAAFPSQPIEFIQAQGIKKYQIPVGVIR</sequence>
<dbReference type="AlphaFoldDB" id="A0A915YBU8"/>
<reference evidence="3" key="1">
    <citation type="submission" date="2022-09" db="EMBL/GenBank/DDBJ databases">
        <title>Aureispira anguillicida sp. nov., isolated from Leptocephalus of Japanese eel Anguilla japonica.</title>
        <authorList>
            <person name="Yuasa K."/>
            <person name="Mekata T."/>
            <person name="Ikunari K."/>
        </authorList>
    </citation>
    <scope>NUCLEOTIDE SEQUENCE</scope>
    <source>
        <strain evidence="3">EL160426</strain>
    </source>
</reference>
<evidence type="ECO:0008006" key="5">
    <source>
        <dbReference type="Google" id="ProtNLM"/>
    </source>
</evidence>
<feature type="signal peptide" evidence="2">
    <location>
        <begin position="1"/>
        <end position="18"/>
    </location>
</feature>
<feature type="compositionally biased region" description="Basic and acidic residues" evidence="1">
    <location>
        <begin position="37"/>
        <end position="47"/>
    </location>
</feature>
<name>A0A915YBU8_9BACT</name>
<dbReference type="KEGG" id="aup:AsAng_0009220"/>
<evidence type="ECO:0000256" key="1">
    <source>
        <dbReference type="SAM" id="MobiDB-lite"/>
    </source>
</evidence>
<evidence type="ECO:0000313" key="4">
    <source>
        <dbReference type="Proteomes" id="UP001060919"/>
    </source>
</evidence>
<keyword evidence="4" id="KW-1185">Reference proteome</keyword>
<feature type="chain" id="PRO_5037079354" description="Lipoprotein" evidence="2">
    <location>
        <begin position="19"/>
        <end position="277"/>
    </location>
</feature>